<dbReference type="SUPFAM" id="SSF52343">
    <property type="entry name" value="Ferredoxin reductase-like, C-terminal NADP-linked domain"/>
    <property type="match status" value="1"/>
</dbReference>
<dbReference type="PRINTS" id="PR00371">
    <property type="entry name" value="FPNCR"/>
</dbReference>
<proteinExistence type="predicted"/>
<dbReference type="Proteomes" id="UP000078046">
    <property type="component" value="Unassembled WGS sequence"/>
</dbReference>
<evidence type="ECO:0000313" key="6">
    <source>
        <dbReference type="EMBL" id="OAF69507.1"/>
    </source>
</evidence>
<keyword evidence="7" id="KW-1185">Reference proteome</keyword>
<comment type="caution">
    <text evidence="6">The sequence shown here is derived from an EMBL/GenBank/DDBJ whole genome shotgun (WGS) entry which is preliminary data.</text>
</comment>
<evidence type="ECO:0000313" key="7">
    <source>
        <dbReference type="Proteomes" id="UP000078046"/>
    </source>
</evidence>
<evidence type="ECO:0000256" key="4">
    <source>
        <dbReference type="ARBA" id="ARBA00023002"/>
    </source>
</evidence>
<feature type="domain" description="FAD-binding FR-type" evidence="5">
    <location>
        <begin position="34"/>
        <end position="259"/>
    </location>
</feature>
<comment type="cofactor">
    <cofactor evidence="1">
        <name>FAD</name>
        <dbReference type="ChEBI" id="CHEBI:57692"/>
    </cofactor>
</comment>
<dbReference type="GO" id="GO:0016491">
    <property type="term" value="F:oxidoreductase activity"/>
    <property type="evidence" value="ECO:0007669"/>
    <property type="project" value="UniProtKB-KW"/>
</dbReference>
<dbReference type="InterPro" id="IPR017938">
    <property type="entry name" value="Riboflavin_synthase-like_b-brl"/>
</dbReference>
<dbReference type="GO" id="GO:0005829">
    <property type="term" value="C:cytosol"/>
    <property type="evidence" value="ECO:0007669"/>
    <property type="project" value="TreeGrafter"/>
</dbReference>
<dbReference type="GO" id="GO:0050660">
    <property type="term" value="F:flavin adenine dinucleotide binding"/>
    <property type="evidence" value="ECO:0007669"/>
    <property type="project" value="TreeGrafter"/>
</dbReference>
<keyword evidence="3" id="KW-0274">FAD</keyword>
<dbReference type="InterPro" id="IPR003097">
    <property type="entry name" value="CysJ-like_FAD-binding"/>
</dbReference>
<evidence type="ECO:0000256" key="1">
    <source>
        <dbReference type="ARBA" id="ARBA00001974"/>
    </source>
</evidence>
<dbReference type="InterPro" id="IPR017927">
    <property type="entry name" value="FAD-bd_FR_type"/>
</dbReference>
<organism evidence="6 7">
    <name type="scientific">Intoshia linei</name>
    <dbReference type="NCBI Taxonomy" id="1819745"/>
    <lineage>
        <taxon>Eukaryota</taxon>
        <taxon>Metazoa</taxon>
        <taxon>Spiralia</taxon>
        <taxon>Lophotrochozoa</taxon>
        <taxon>Mesozoa</taxon>
        <taxon>Orthonectida</taxon>
        <taxon>Rhopaluridae</taxon>
        <taxon>Intoshia</taxon>
    </lineage>
</organism>
<keyword evidence="4" id="KW-0560">Oxidoreductase</keyword>
<gene>
    <name evidence="6" type="ORF">A3Q56_02728</name>
</gene>
<dbReference type="Gene3D" id="2.40.30.10">
    <property type="entry name" value="Translation factors"/>
    <property type="match status" value="1"/>
</dbReference>
<keyword evidence="2" id="KW-0285">Flavoprotein</keyword>
<accession>A0A177B5C9</accession>
<reference evidence="6 7" key="1">
    <citation type="submission" date="2016-04" db="EMBL/GenBank/DDBJ databases">
        <title>The genome of Intoshia linei affirms orthonectids as highly simplified spiralians.</title>
        <authorList>
            <person name="Mikhailov K.V."/>
            <person name="Slusarev G.S."/>
            <person name="Nikitin M.A."/>
            <person name="Logacheva M.D."/>
            <person name="Penin A."/>
            <person name="Aleoshin V."/>
            <person name="Panchin Y.V."/>
        </authorList>
    </citation>
    <scope>NUCLEOTIDE SEQUENCE [LARGE SCALE GENOMIC DNA]</scope>
    <source>
        <strain evidence="6">Intl2013</strain>
        <tissue evidence="6">Whole animal</tissue>
    </source>
</reference>
<dbReference type="AlphaFoldDB" id="A0A177B5C9"/>
<dbReference type="InterPro" id="IPR001433">
    <property type="entry name" value="OxRdtase_FAD/NAD-bd"/>
</dbReference>
<dbReference type="InterPro" id="IPR023173">
    <property type="entry name" value="NADPH_Cyt_P450_Rdtase_alpha"/>
</dbReference>
<dbReference type="EMBL" id="LWCA01000270">
    <property type="protein sequence ID" value="OAF69507.1"/>
    <property type="molecule type" value="Genomic_DNA"/>
</dbReference>
<dbReference type="OrthoDB" id="1856718at2759"/>
<dbReference type="GO" id="GO:0010181">
    <property type="term" value="F:FMN binding"/>
    <property type="evidence" value="ECO:0007669"/>
    <property type="project" value="TreeGrafter"/>
</dbReference>
<evidence type="ECO:0000256" key="2">
    <source>
        <dbReference type="ARBA" id="ARBA00022630"/>
    </source>
</evidence>
<evidence type="ECO:0000256" key="3">
    <source>
        <dbReference type="ARBA" id="ARBA00022827"/>
    </source>
</evidence>
<dbReference type="Pfam" id="PF00175">
    <property type="entry name" value="NAD_binding_1"/>
    <property type="match status" value="1"/>
</dbReference>
<dbReference type="PROSITE" id="PS51384">
    <property type="entry name" value="FAD_FR"/>
    <property type="match status" value="1"/>
</dbReference>
<dbReference type="InterPro" id="IPR001709">
    <property type="entry name" value="Flavoprot_Pyr_Nucl_cyt_Rdtase"/>
</dbReference>
<dbReference type="SUPFAM" id="SSF63380">
    <property type="entry name" value="Riboflavin synthase domain-like"/>
    <property type="match status" value="1"/>
</dbReference>
<sequence length="411" mass="48484">MYLKETISNPIHLTANEKTNFVNVENTLLKIYGQEYFPVKVKSNVRQTNQCHWQDVRLLGLDVIHPYESGSTLFMIYNNDDELVSQFLNLWSLNRDDTILYPDINMILPWKFIAKYILDLNATPKDLYFWTLLNHFSMDELEKSKLTEFCNPSYEEELLEYCRRPKRTIMEILQDFKESIKSFKIEYIFQLIPRIKPREFSIASSAKMGNHLEILASIVSFKTTMKIQRKGACTAFLEKLENNDTVFISLTKTCQFPLYNSVLITKPLILVSTGVGCATFRGIIYDRYVDDRATYIFFGCRRRDLDFYFETFWKKVEQSKNIHIFYAFSRENEKKVYVQNLLLEKSSLLYDIIVKQNGAVFISGKAKQMPTEISNSILQIIKDFGNIKLEKAKQYLSYMEFKNKYQTKTWN</sequence>
<dbReference type="Pfam" id="PF00667">
    <property type="entry name" value="FAD_binding_1"/>
    <property type="match status" value="1"/>
</dbReference>
<dbReference type="Gene3D" id="3.40.50.80">
    <property type="entry name" value="Nucleotide-binding domain of ferredoxin-NADP reductase (FNR) module"/>
    <property type="match status" value="1"/>
</dbReference>
<evidence type="ECO:0000259" key="5">
    <source>
        <dbReference type="PROSITE" id="PS51384"/>
    </source>
</evidence>
<dbReference type="PANTHER" id="PTHR19384">
    <property type="entry name" value="NITRIC OXIDE SYNTHASE-RELATED"/>
    <property type="match status" value="1"/>
</dbReference>
<dbReference type="Gene3D" id="1.20.990.10">
    <property type="entry name" value="NADPH-cytochrome p450 Reductase, Chain A, domain 3"/>
    <property type="match status" value="1"/>
</dbReference>
<protein>
    <recommendedName>
        <fullName evidence="5">FAD-binding FR-type domain-containing protein</fullName>
    </recommendedName>
</protein>
<name>A0A177B5C9_9BILA</name>
<dbReference type="InterPro" id="IPR039261">
    <property type="entry name" value="FNR_nucleotide-bd"/>
</dbReference>
<dbReference type="PANTHER" id="PTHR19384:SF10">
    <property type="entry name" value="NADPH-DEPENDENT DIFLAVIN OXIDOREDUCTASE 1"/>
    <property type="match status" value="1"/>
</dbReference>